<dbReference type="Proteomes" id="UP001148786">
    <property type="component" value="Unassembled WGS sequence"/>
</dbReference>
<protein>
    <recommendedName>
        <fullName evidence="1">Peptidase C14 caspase domain-containing protein</fullName>
    </recommendedName>
</protein>
<comment type="caution">
    <text evidence="2">The sequence shown here is derived from an EMBL/GenBank/DDBJ whole genome shotgun (WGS) entry which is preliminary data.</text>
</comment>
<evidence type="ECO:0000259" key="1">
    <source>
        <dbReference type="Pfam" id="PF00656"/>
    </source>
</evidence>
<dbReference type="OrthoDB" id="3223806at2759"/>
<dbReference type="EMBL" id="JANKHO010000641">
    <property type="protein sequence ID" value="KAJ3507631.1"/>
    <property type="molecule type" value="Genomic_DNA"/>
</dbReference>
<dbReference type="Gene3D" id="3.40.50.1460">
    <property type="match status" value="1"/>
</dbReference>
<gene>
    <name evidence="2" type="ORF">NLJ89_g6195</name>
</gene>
<dbReference type="InterPro" id="IPR011600">
    <property type="entry name" value="Pept_C14_caspase"/>
</dbReference>
<accession>A0A9W8JZ44</accession>
<sequence>MEHLVNNPAIEEGDGILIYFAGHGSSLPAPPDWFQSNATHNANVQVLCTYDHDTKSAQGRVSGISDRSFHALLDDLASSKGNNITVFLDCCFTPSRMKSDGLNRRVTRWTSTGKATPDDLYRDLWSGARGKHSPRSGFFTEDLPSHVLLAACPADGKAIEGKEGGKFTNSFLHIVSQLPLHNTPYPQLMECLRETLAGHQQAVCNGKYKHRNLFNGVPFDIDRRLSSATLSTATRLLKIDVGDIHGIVEGTEFSLHFHNRRNSHNSSIAFAVVSEVHATWCFARVKPQEARVPETCWAKVRRWNNCRPFRVHLKATLSSFLRMWKLGHTLPAKAGHSQSSLNGLNILKVKQPDLADISLNIGRQYVTVVQHKPVLSDDEKWTVKIEGKTGPEVIDDAARFNMHLVRKNLKSPLRNLVQMELYRLDPLSWSKSGVNYLRDGIATIPYEAGAIYQVLLRNRSKVDLWAYLAYMDPTKYSITMLYCPDSSDQIPPLPSQGFLEIGAGKQGSEALSFTISEHKHIQVGYLKLFLSSTPTNMNTLEHDPLPRWSTELDSDGITSSFSMIPIWDTELASIELINHPDGDS</sequence>
<dbReference type="GO" id="GO:0006508">
    <property type="term" value="P:proteolysis"/>
    <property type="evidence" value="ECO:0007669"/>
    <property type="project" value="InterPro"/>
</dbReference>
<dbReference type="Pfam" id="PF00656">
    <property type="entry name" value="Peptidase_C14"/>
    <property type="match status" value="1"/>
</dbReference>
<dbReference type="GO" id="GO:0004197">
    <property type="term" value="F:cysteine-type endopeptidase activity"/>
    <property type="evidence" value="ECO:0007669"/>
    <property type="project" value="InterPro"/>
</dbReference>
<feature type="domain" description="Peptidase C14 caspase" evidence="1">
    <location>
        <begin position="11"/>
        <end position="199"/>
    </location>
</feature>
<reference evidence="2" key="1">
    <citation type="submission" date="2022-07" db="EMBL/GenBank/DDBJ databases">
        <title>Genome Sequence of Agrocybe chaxingu.</title>
        <authorList>
            <person name="Buettner E."/>
        </authorList>
    </citation>
    <scope>NUCLEOTIDE SEQUENCE</scope>
    <source>
        <strain evidence="2">MP-N11</strain>
    </source>
</reference>
<dbReference type="AlphaFoldDB" id="A0A9W8JZ44"/>
<name>A0A9W8JZ44_9AGAR</name>
<organism evidence="2 3">
    <name type="scientific">Agrocybe chaxingu</name>
    <dbReference type="NCBI Taxonomy" id="84603"/>
    <lineage>
        <taxon>Eukaryota</taxon>
        <taxon>Fungi</taxon>
        <taxon>Dikarya</taxon>
        <taxon>Basidiomycota</taxon>
        <taxon>Agaricomycotina</taxon>
        <taxon>Agaricomycetes</taxon>
        <taxon>Agaricomycetidae</taxon>
        <taxon>Agaricales</taxon>
        <taxon>Agaricineae</taxon>
        <taxon>Strophariaceae</taxon>
        <taxon>Agrocybe</taxon>
    </lineage>
</organism>
<proteinExistence type="predicted"/>
<evidence type="ECO:0000313" key="3">
    <source>
        <dbReference type="Proteomes" id="UP001148786"/>
    </source>
</evidence>
<evidence type="ECO:0000313" key="2">
    <source>
        <dbReference type="EMBL" id="KAJ3507631.1"/>
    </source>
</evidence>
<keyword evidence="3" id="KW-1185">Reference proteome</keyword>